<feature type="transmembrane region" description="Helical" evidence="6">
    <location>
        <begin position="72"/>
        <end position="93"/>
    </location>
</feature>
<keyword evidence="4 6" id="KW-1133">Transmembrane helix</keyword>
<gene>
    <name evidence="8" type="ORF">E5161_16675</name>
</gene>
<feature type="transmembrane region" description="Helical" evidence="6">
    <location>
        <begin position="150"/>
        <end position="168"/>
    </location>
</feature>
<dbReference type="InterPro" id="IPR032816">
    <property type="entry name" value="VTT_dom"/>
</dbReference>
<feature type="transmembrane region" description="Helical" evidence="6">
    <location>
        <begin position="180"/>
        <end position="196"/>
    </location>
</feature>
<reference evidence="8 9" key="1">
    <citation type="submission" date="2019-04" db="EMBL/GenBank/DDBJ databases">
        <title>Cohnella sp. nov., isolated from soil.</title>
        <authorList>
            <person name="Kim W."/>
        </authorList>
    </citation>
    <scope>NUCLEOTIDE SEQUENCE [LARGE SCALE GENOMIC DNA]</scope>
    <source>
        <strain evidence="8 9">CAU 1483</strain>
    </source>
</reference>
<name>A0A4U0F821_9BACL</name>
<sequence length="206" mass="23480">MADWLSLNWEHWGAYLKNLKLEDIQALMDRYSALGPLPGIFLPFLEALLPFLPLIVIVIGNSAAYGLWPGFFYSWIGVCLGAMAVFMISRWFGRRYGERIRQRFPKTERFFTWVEQKGFTPIFLLSCFPFSPSALVNVSAGLSKMPLHTFMTAIILGKAVMIFTLSFLGYDLKAMVEQPWRIGVAVVLLFVMWFGGKKLEARYGAD</sequence>
<accession>A0A4U0F821</accession>
<feature type="domain" description="VTT" evidence="7">
    <location>
        <begin position="53"/>
        <end position="170"/>
    </location>
</feature>
<keyword evidence="3 6" id="KW-0812">Transmembrane</keyword>
<comment type="similarity">
    <text evidence="6">Belongs to the TVP38/TMEM64 family.</text>
</comment>
<dbReference type="EMBL" id="SUPK01000008">
    <property type="protein sequence ID" value="TJY40866.1"/>
    <property type="molecule type" value="Genomic_DNA"/>
</dbReference>
<protein>
    <recommendedName>
        <fullName evidence="6">TVP38/TMEM64 family membrane protein</fullName>
    </recommendedName>
</protein>
<dbReference type="Proteomes" id="UP000309673">
    <property type="component" value="Unassembled WGS sequence"/>
</dbReference>
<organism evidence="8 9">
    <name type="scientific">Cohnella pontilimi</name>
    <dbReference type="NCBI Taxonomy" id="2564100"/>
    <lineage>
        <taxon>Bacteria</taxon>
        <taxon>Bacillati</taxon>
        <taxon>Bacillota</taxon>
        <taxon>Bacilli</taxon>
        <taxon>Bacillales</taxon>
        <taxon>Paenibacillaceae</taxon>
        <taxon>Cohnella</taxon>
    </lineage>
</organism>
<evidence type="ECO:0000256" key="6">
    <source>
        <dbReference type="RuleBase" id="RU366058"/>
    </source>
</evidence>
<comment type="subcellular location">
    <subcellularLocation>
        <location evidence="1 6">Cell membrane</location>
        <topology evidence="1 6">Multi-pass membrane protein</topology>
    </subcellularLocation>
</comment>
<dbReference type="AlphaFoldDB" id="A0A4U0F821"/>
<comment type="caution">
    <text evidence="8">The sequence shown here is derived from an EMBL/GenBank/DDBJ whole genome shotgun (WGS) entry which is preliminary data.</text>
</comment>
<dbReference type="Pfam" id="PF09335">
    <property type="entry name" value="VTT_dom"/>
    <property type="match status" value="1"/>
</dbReference>
<dbReference type="GO" id="GO:0005886">
    <property type="term" value="C:plasma membrane"/>
    <property type="evidence" value="ECO:0007669"/>
    <property type="project" value="UniProtKB-SubCell"/>
</dbReference>
<evidence type="ECO:0000256" key="4">
    <source>
        <dbReference type="ARBA" id="ARBA00022989"/>
    </source>
</evidence>
<dbReference type="PANTHER" id="PTHR12677:SF55">
    <property type="entry name" value="UNDECAPRENYL PHOSPHATE TRANSPORTER SAOUHSC_00901-RELATED"/>
    <property type="match status" value="1"/>
</dbReference>
<evidence type="ECO:0000256" key="2">
    <source>
        <dbReference type="ARBA" id="ARBA00022475"/>
    </source>
</evidence>
<evidence type="ECO:0000259" key="7">
    <source>
        <dbReference type="Pfam" id="PF09335"/>
    </source>
</evidence>
<evidence type="ECO:0000313" key="9">
    <source>
        <dbReference type="Proteomes" id="UP000309673"/>
    </source>
</evidence>
<dbReference type="InterPro" id="IPR015414">
    <property type="entry name" value="TMEM64"/>
</dbReference>
<feature type="transmembrane region" description="Helical" evidence="6">
    <location>
        <begin position="119"/>
        <end position="138"/>
    </location>
</feature>
<feature type="transmembrane region" description="Helical" evidence="6">
    <location>
        <begin position="40"/>
        <end position="60"/>
    </location>
</feature>
<dbReference type="PANTHER" id="PTHR12677">
    <property type="entry name" value="GOLGI APPARATUS MEMBRANE PROTEIN TVP38-RELATED"/>
    <property type="match status" value="1"/>
</dbReference>
<keyword evidence="2 6" id="KW-1003">Cell membrane</keyword>
<evidence type="ECO:0000256" key="5">
    <source>
        <dbReference type="ARBA" id="ARBA00023136"/>
    </source>
</evidence>
<evidence type="ECO:0000256" key="3">
    <source>
        <dbReference type="ARBA" id="ARBA00022692"/>
    </source>
</evidence>
<keyword evidence="5 6" id="KW-0472">Membrane</keyword>
<evidence type="ECO:0000256" key="1">
    <source>
        <dbReference type="ARBA" id="ARBA00004651"/>
    </source>
</evidence>
<dbReference type="OrthoDB" id="1651121at2"/>
<proteinExistence type="inferred from homology"/>
<keyword evidence="9" id="KW-1185">Reference proteome</keyword>
<evidence type="ECO:0000313" key="8">
    <source>
        <dbReference type="EMBL" id="TJY40866.1"/>
    </source>
</evidence>